<dbReference type="OrthoDB" id="3359721at2759"/>
<protein>
    <submittedName>
        <fullName evidence="3">Uncharacterized protein</fullName>
    </submittedName>
</protein>
<feature type="region of interest" description="Disordered" evidence="1">
    <location>
        <begin position="522"/>
        <end position="579"/>
    </location>
</feature>
<feature type="compositionally biased region" description="Low complexity" evidence="1">
    <location>
        <begin position="609"/>
        <end position="628"/>
    </location>
</feature>
<reference evidence="3 4" key="1">
    <citation type="journal article" date="2018" name="Mol. Biol. Evol.">
        <title>Broad Genomic Sampling Reveals a Smut Pathogenic Ancestry of the Fungal Clade Ustilaginomycotina.</title>
        <authorList>
            <person name="Kijpornyongpan T."/>
            <person name="Mondo S.J."/>
            <person name="Barry K."/>
            <person name="Sandor L."/>
            <person name="Lee J."/>
            <person name="Lipzen A."/>
            <person name="Pangilinan J."/>
            <person name="LaButti K."/>
            <person name="Hainaut M."/>
            <person name="Henrissat B."/>
            <person name="Grigoriev I.V."/>
            <person name="Spatafora J.W."/>
            <person name="Aime M.C."/>
        </authorList>
    </citation>
    <scope>NUCLEOTIDE SEQUENCE [LARGE SCALE GENOMIC DNA]</scope>
    <source>
        <strain evidence="3 4">MCA 4718</strain>
    </source>
</reference>
<keyword evidence="2" id="KW-0472">Membrane</keyword>
<keyword evidence="4" id="KW-1185">Reference proteome</keyword>
<feature type="compositionally biased region" description="Pro residues" evidence="1">
    <location>
        <begin position="708"/>
        <end position="719"/>
    </location>
</feature>
<feature type="compositionally biased region" description="Polar residues" evidence="1">
    <location>
        <begin position="569"/>
        <end position="579"/>
    </location>
</feature>
<dbReference type="GeneID" id="37016493"/>
<dbReference type="AlphaFoldDB" id="A0A316ULY0"/>
<dbReference type="PANTHER" id="PTHR24216">
    <property type="entry name" value="PAXILLIN-RELATED"/>
    <property type="match status" value="1"/>
</dbReference>
<keyword evidence="2" id="KW-0812">Transmembrane</keyword>
<dbReference type="RefSeq" id="XP_025351365.1">
    <property type="nucleotide sequence ID" value="XM_025494759.1"/>
</dbReference>
<feature type="transmembrane region" description="Helical" evidence="2">
    <location>
        <begin position="288"/>
        <end position="309"/>
    </location>
</feature>
<feature type="region of interest" description="Disordered" evidence="1">
    <location>
        <begin position="405"/>
        <end position="426"/>
    </location>
</feature>
<dbReference type="Proteomes" id="UP000245942">
    <property type="component" value="Unassembled WGS sequence"/>
</dbReference>
<dbReference type="PANTHER" id="PTHR24216:SF65">
    <property type="entry name" value="PAXILLIN-LIKE PROTEIN 1"/>
    <property type="match status" value="1"/>
</dbReference>
<feature type="transmembrane region" description="Helical" evidence="2">
    <location>
        <begin position="199"/>
        <end position="225"/>
    </location>
</feature>
<feature type="compositionally biased region" description="Pro residues" evidence="1">
    <location>
        <begin position="414"/>
        <end position="426"/>
    </location>
</feature>
<evidence type="ECO:0000313" key="3">
    <source>
        <dbReference type="EMBL" id="PWN24205.1"/>
    </source>
</evidence>
<organism evidence="3 4">
    <name type="scientific">Pseudomicrostroma glucosiphilum</name>
    <dbReference type="NCBI Taxonomy" id="1684307"/>
    <lineage>
        <taxon>Eukaryota</taxon>
        <taxon>Fungi</taxon>
        <taxon>Dikarya</taxon>
        <taxon>Basidiomycota</taxon>
        <taxon>Ustilaginomycotina</taxon>
        <taxon>Exobasidiomycetes</taxon>
        <taxon>Microstromatales</taxon>
        <taxon>Microstromatales incertae sedis</taxon>
        <taxon>Pseudomicrostroma</taxon>
    </lineage>
</organism>
<keyword evidence="2" id="KW-1133">Transmembrane helix</keyword>
<evidence type="ECO:0000256" key="1">
    <source>
        <dbReference type="SAM" id="MobiDB-lite"/>
    </source>
</evidence>
<evidence type="ECO:0000313" key="4">
    <source>
        <dbReference type="Proteomes" id="UP000245942"/>
    </source>
</evidence>
<feature type="compositionally biased region" description="Polar residues" evidence="1">
    <location>
        <begin position="532"/>
        <end position="543"/>
    </location>
</feature>
<feature type="transmembrane region" description="Helical" evidence="2">
    <location>
        <begin position="446"/>
        <end position="470"/>
    </location>
</feature>
<proteinExistence type="predicted"/>
<accession>A0A316ULY0</accession>
<feature type="region of interest" description="Disordered" evidence="1">
    <location>
        <begin position="604"/>
        <end position="628"/>
    </location>
</feature>
<evidence type="ECO:0000256" key="2">
    <source>
        <dbReference type="SAM" id="Phobius"/>
    </source>
</evidence>
<gene>
    <name evidence="3" type="ORF">BCV69DRAFT_310039</name>
</gene>
<feature type="transmembrane region" description="Helical" evidence="2">
    <location>
        <begin position="66"/>
        <end position="90"/>
    </location>
</feature>
<name>A0A316ULY0_9BASI</name>
<feature type="compositionally biased region" description="Low complexity" evidence="1">
    <location>
        <begin position="680"/>
        <end position="692"/>
    </location>
</feature>
<feature type="region of interest" description="Disordered" evidence="1">
    <location>
        <begin position="837"/>
        <end position="903"/>
    </location>
</feature>
<feature type="transmembrane region" description="Helical" evidence="2">
    <location>
        <begin position="111"/>
        <end position="135"/>
    </location>
</feature>
<feature type="region of interest" description="Disordered" evidence="1">
    <location>
        <begin position="667"/>
        <end position="755"/>
    </location>
</feature>
<feature type="compositionally biased region" description="Polar residues" evidence="1">
    <location>
        <begin position="728"/>
        <end position="750"/>
    </location>
</feature>
<dbReference type="EMBL" id="KZ819321">
    <property type="protein sequence ID" value="PWN24205.1"/>
    <property type="molecule type" value="Genomic_DNA"/>
</dbReference>
<feature type="compositionally biased region" description="Low complexity" evidence="1">
    <location>
        <begin position="550"/>
        <end position="561"/>
    </location>
</feature>
<sequence>MGQSVSTYTTYADYRPDVGVIAGHPHKPFPSNITAGLAQDPPSAAALQSLSDFMRLFFYVPLTPSIYIAFFTGLIYLGLLIIAAAAIGVYRWRRGQFWILRLERRARGLYIVPNALNAFLLFELSFCLSWGVYGIGAFQSYRVENWFFIRKLEAISLHCWFPLYLGILSAAVGSFFSVPGALDPGSNAAHIHNIMRRPWVINTITIGLPLGLIACIVPLCVLAQLSRTRQIDHYRDFADRIEGSITSSNLDGVSLSTTLVQAYLQEASDLWSESAQNTWTRAGWSVWNAFYCFLFLFYSIAGGWMLIVVKRQVEASKAIVDKEERYHRELVVAHQDEPSALLFQPLLSPGATVPPTSPRTASQFSSKHSPSLAATAISSPSTAYSPLQSEKRYLQSDDVEATAAASPEHTLLSPLPPPQPVESQPAPPSAAVLRWRYLRRCYRSLVIMYAGIIAVLGISIGTGGFLAASITREWLAGPYESAYVLGVYVLLQTWTRVVFGSITLGAVVFRSFDHSAMGGASAEAISEKREGTTTANGRGLSTSEAHHGISTGVDSVSSTTSPHRVLQDPATSDLASVPENATMSLPAVSSMEEVATSGSCHALLTEPMSPATDSGAASAPSTSASTSALQEGHVYNAGASSLEYTTTSPLLSRRSVSNALASLALSQSTRSASMGKLDVLPRPSSSQSLQLLAMQKCDSRARRFSASAPPPNRPLPTPVPRSDRRPGSASSTSSTVTNRQRQASHSTSLAQRRASANAELASSARLLQLSAALESRRDSCRIAPEYTPADRTGWRSLVSEDCLGNAASPFQAGWNGFAQPAACEQSGCADAAQESATQQLATTANPVPPSPAATNASSDEVDHLSELIPRSALTARANPSKHHARSSSSPPDSPVDGEAFHFE</sequence>
<feature type="transmembrane region" description="Helical" evidence="2">
    <location>
        <begin position="155"/>
        <end position="178"/>
    </location>
</feature>